<keyword evidence="3" id="KW-1185">Reference proteome</keyword>
<evidence type="ECO:0000313" key="3">
    <source>
        <dbReference type="Proteomes" id="UP001578633"/>
    </source>
</evidence>
<evidence type="ECO:0000256" key="1">
    <source>
        <dbReference type="SAM" id="MobiDB-lite"/>
    </source>
</evidence>
<proteinExistence type="predicted"/>
<protein>
    <submittedName>
        <fullName evidence="2">Uncharacterized protein</fullName>
    </submittedName>
</protein>
<sequence>MLFPRAGLPVFRWYGAHKRTRIPAGPWYCEVIDKDNGQPQPSDTTIAHKPLPGRSTFYLFLGVQHIQSSRPCLFMSFSCHLANNFDDTFCCHHTSEPQLPSHPDMSRPQSMPDFAALMESSMSHTVFESSSSNMEKRIHSRRQTSPERKSQHMRKKPSISLAAGLMMNTDTPPATGSFSPRKRSQSRPIQDKKIEMEEGGNLFYAYAQRSDYPASPPYILTFASAAVCSQWWNLVQQEYTSSSRPSLQYFVVKSEDMELIMDDPKFFDIRNKWFYTSQDSPTCPPIVLPLQYANGAPAIAPPQPAGEKMNTSAIDSLAESLARLAHVVESNAEQVHALSVAQSTGLQAMQEINESNSIQIKAISESQIKLQALVDQNASHYIALSNTSFQSHEQSRLAQEQTRKSQEQTRKSQEQTKDILKTTVSQLQTLSKNQVELSQTCQIMMRSIETLGDSVTQFTSNVISDTASNQSLSTNSLNALAPPPRKLNRRVKGVWYEYDNVGSSSGTQRKRIDSVSVDTPPKSPVIFKQV</sequence>
<evidence type="ECO:0000313" key="2">
    <source>
        <dbReference type="EMBL" id="KAL1792507.1"/>
    </source>
</evidence>
<dbReference type="GeneID" id="96089336"/>
<feature type="compositionally biased region" description="Basic and acidic residues" evidence="1">
    <location>
        <begin position="401"/>
        <end position="417"/>
    </location>
</feature>
<accession>A0ABR3U8I9</accession>
<name>A0ABR3U8I9_9PLEO</name>
<comment type="caution">
    <text evidence="2">The sequence shown here is derived from an EMBL/GenBank/DDBJ whole genome shotgun (WGS) entry which is preliminary data.</text>
</comment>
<dbReference type="EMBL" id="JBHGVX010000009">
    <property type="protein sequence ID" value="KAL1792507.1"/>
    <property type="molecule type" value="Genomic_DNA"/>
</dbReference>
<organism evidence="2 3">
    <name type="scientific">Alternaria dauci</name>
    <dbReference type="NCBI Taxonomy" id="48095"/>
    <lineage>
        <taxon>Eukaryota</taxon>
        <taxon>Fungi</taxon>
        <taxon>Dikarya</taxon>
        <taxon>Ascomycota</taxon>
        <taxon>Pezizomycotina</taxon>
        <taxon>Dothideomycetes</taxon>
        <taxon>Pleosporomycetidae</taxon>
        <taxon>Pleosporales</taxon>
        <taxon>Pleosporineae</taxon>
        <taxon>Pleosporaceae</taxon>
        <taxon>Alternaria</taxon>
        <taxon>Alternaria sect. Porri</taxon>
    </lineage>
</organism>
<feature type="region of interest" description="Disordered" evidence="1">
    <location>
        <begin position="170"/>
        <end position="192"/>
    </location>
</feature>
<reference evidence="2 3" key="1">
    <citation type="submission" date="2024-09" db="EMBL/GenBank/DDBJ databases">
        <title>T2T genomes of carrot and Alternaria dauci and their utility for understanding host-pathogen interaction during carrot leaf blight disease.</title>
        <authorList>
            <person name="Liu W."/>
            <person name="Xu S."/>
            <person name="Ou C."/>
            <person name="Liu X."/>
            <person name="Zhuang F."/>
            <person name="Deng X.W."/>
        </authorList>
    </citation>
    <scope>NUCLEOTIDE SEQUENCE [LARGE SCALE GENOMIC DNA]</scope>
    <source>
        <strain evidence="2 3">A2016</strain>
    </source>
</reference>
<gene>
    <name evidence="2" type="ORF">ACET3X_009014</name>
</gene>
<dbReference type="Proteomes" id="UP001578633">
    <property type="component" value="Chromosome 9"/>
</dbReference>
<feature type="region of interest" description="Disordered" evidence="1">
    <location>
        <begin position="127"/>
        <end position="157"/>
    </location>
</feature>
<dbReference type="RefSeq" id="XP_069303091.1">
    <property type="nucleotide sequence ID" value="XM_069455162.1"/>
</dbReference>
<feature type="region of interest" description="Disordered" evidence="1">
    <location>
        <begin position="393"/>
        <end position="417"/>
    </location>
</feature>